<dbReference type="KEGG" id="ccin:107267218"/>
<evidence type="ECO:0000256" key="2">
    <source>
        <dbReference type="SAM" id="SignalP"/>
    </source>
</evidence>
<feature type="compositionally biased region" description="Low complexity" evidence="1">
    <location>
        <begin position="193"/>
        <end position="210"/>
    </location>
</feature>
<feature type="region of interest" description="Disordered" evidence="1">
    <location>
        <begin position="120"/>
        <end position="156"/>
    </location>
</feature>
<accession>A0AAJ7BTT5</accession>
<keyword evidence="3" id="KW-1185">Reference proteome</keyword>
<evidence type="ECO:0000313" key="4">
    <source>
        <dbReference type="RefSeq" id="XP_015594119.1"/>
    </source>
</evidence>
<evidence type="ECO:0000313" key="5">
    <source>
        <dbReference type="RefSeq" id="XP_015594120.1"/>
    </source>
</evidence>
<feature type="signal peptide" evidence="2">
    <location>
        <begin position="1"/>
        <end position="18"/>
    </location>
</feature>
<dbReference type="RefSeq" id="XP_015594119.1">
    <property type="nucleotide sequence ID" value="XM_015738633.1"/>
</dbReference>
<sequence length="216" mass="23762">MRGLIMIFLLTLVKIALCAELQESKDTNGLKNNYQDKVLRPRRQVLVGGIIGPHGAIGGVLTPGAIGADYNGGKYRKYKGYRPRYPPYPPYSPSGGYSQNYNQYKDKEYYTRGSDYADYDDVDYGHRNENNDYYHKYDNQNQYSNNGNQYHGPSSHASAAAGGFVFPHKYQHRPSYSNSGSHASAGSVSFPGGSASFASASSSSSSGSYGLWTARK</sequence>
<feature type="chain" id="PRO_5044708620" evidence="2">
    <location>
        <begin position="19"/>
        <end position="216"/>
    </location>
</feature>
<dbReference type="Proteomes" id="UP000694920">
    <property type="component" value="Unplaced"/>
</dbReference>
<protein>
    <submittedName>
        <fullName evidence="4 5">Uncharacterized protein LOC107267218 isoform X1</fullName>
    </submittedName>
</protein>
<name>A0AAJ7BTT5_CEPCN</name>
<evidence type="ECO:0000313" key="3">
    <source>
        <dbReference type="Proteomes" id="UP000694920"/>
    </source>
</evidence>
<dbReference type="RefSeq" id="XP_015594120.1">
    <property type="nucleotide sequence ID" value="XM_015738634.2"/>
</dbReference>
<proteinExistence type="predicted"/>
<gene>
    <name evidence="4 5" type="primary">LOC107267218</name>
</gene>
<feature type="compositionally biased region" description="Low complexity" evidence="1">
    <location>
        <begin position="139"/>
        <end position="156"/>
    </location>
</feature>
<dbReference type="GeneID" id="107267218"/>
<feature type="region of interest" description="Disordered" evidence="1">
    <location>
        <begin position="193"/>
        <end position="216"/>
    </location>
</feature>
<feature type="compositionally biased region" description="Basic and acidic residues" evidence="1">
    <location>
        <begin position="123"/>
        <end position="138"/>
    </location>
</feature>
<keyword evidence="2" id="KW-0732">Signal</keyword>
<evidence type="ECO:0000256" key="1">
    <source>
        <dbReference type="SAM" id="MobiDB-lite"/>
    </source>
</evidence>
<dbReference type="AlphaFoldDB" id="A0AAJ7BTT5"/>
<organism evidence="3 4">
    <name type="scientific">Cephus cinctus</name>
    <name type="common">Wheat stem sawfly</name>
    <dbReference type="NCBI Taxonomy" id="211228"/>
    <lineage>
        <taxon>Eukaryota</taxon>
        <taxon>Metazoa</taxon>
        <taxon>Ecdysozoa</taxon>
        <taxon>Arthropoda</taxon>
        <taxon>Hexapoda</taxon>
        <taxon>Insecta</taxon>
        <taxon>Pterygota</taxon>
        <taxon>Neoptera</taxon>
        <taxon>Endopterygota</taxon>
        <taxon>Hymenoptera</taxon>
        <taxon>Cephoidea</taxon>
        <taxon>Cephidae</taxon>
        <taxon>Cephus</taxon>
    </lineage>
</organism>
<reference evidence="4 5" key="1">
    <citation type="submission" date="2025-04" db="UniProtKB">
        <authorList>
            <consortium name="RefSeq"/>
        </authorList>
    </citation>
    <scope>IDENTIFICATION</scope>
</reference>